<keyword evidence="2" id="KW-0812">Transmembrane</keyword>
<evidence type="ECO:0000313" key="3">
    <source>
        <dbReference type="EMBL" id="ABP55591.1"/>
    </source>
</evidence>
<evidence type="ECO:0008006" key="5">
    <source>
        <dbReference type="Google" id="ProtNLM"/>
    </source>
</evidence>
<evidence type="ECO:0000256" key="2">
    <source>
        <dbReference type="SAM" id="Phobius"/>
    </source>
</evidence>
<name>A4X9L7_SALTO</name>
<dbReference type="PATRIC" id="fig|369723.5.peg.3248"/>
<dbReference type="STRING" id="369723.Strop_3157"/>
<dbReference type="Proteomes" id="UP000000235">
    <property type="component" value="Chromosome"/>
</dbReference>
<dbReference type="HOGENOM" id="CLU_735315_0_0_11"/>
<dbReference type="KEGG" id="stp:Strop_3157"/>
<reference evidence="4" key="1">
    <citation type="journal article" date="2007" name="Proc. Natl. Acad. Sci. U.S.A.">
        <title>Genome sequencing reveals complex secondary metabolome in the marine actinomycete Salinispora tropica.</title>
        <authorList>
            <person name="Udwary D.W."/>
            <person name="Zeigler L."/>
            <person name="Asolkar R.N."/>
            <person name="Singan V."/>
            <person name="Lapidus A."/>
            <person name="Fenical W."/>
            <person name="Jensen P.R."/>
            <person name="Moore B.S."/>
        </authorList>
    </citation>
    <scope>NUCLEOTIDE SEQUENCE [LARGE SCALE GENOMIC DNA]</scope>
    <source>
        <strain evidence="4">ATCC BAA-916 / DSM 44818 / CNB-440</strain>
    </source>
</reference>
<keyword evidence="2" id="KW-1133">Transmembrane helix</keyword>
<protein>
    <recommendedName>
        <fullName evidence="5">WD40 domain protein beta Propeller</fullName>
    </recommendedName>
</protein>
<evidence type="ECO:0000256" key="1">
    <source>
        <dbReference type="SAM" id="MobiDB-lite"/>
    </source>
</evidence>
<proteinExistence type="predicted"/>
<organism evidence="3 4">
    <name type="scientific">Salinispora tropica (strain ATCC BAA-916 / DSM 44818 / JCM 13857 / NBRC 105044 / CNB-440)</name>
    <dbReference type="NCBI Taxonomy" id="369723"/>
    <lineage>
        <taxon>Bacteria</taxon>
        <taxon>Bacillati</taxon>
        <taxon>Actinomycetota</taxon>
        <taxon>Actinomycetes</taxon>
        <taxon>Micromonosporales</taxon>
        <taxon>Micromonosporaceae</taxon>
        <taxon>Salinispora</taxon>
    </lineage>
</organism>
<dbReference type="eggNOG" id="COG0823">
    <property type="taxonomic scope" value="Bacteria"/>
</dbReference>
<evidence type="ECO:0000313" key="4">
    <source>
        <dbReference type="Proteomes" id="UP000000235"/>
    </source>
</evidence>
<feature type="transmembrane region" description="Helical" evidence="2">
    <location>
        <begin position="38"/>
        <end position="59"/>
    </location>
</feature>
<dbReference type="RefSeq" id="WP_012014368.1">
    <property type="nucleotide sequence ID" value="NC_009380.1"/>
</dbReference>
<keyword evidence="2" id="KW-0472">Membrane</keyword>
<feature type="compositionally biased region" description="Low complexity" evidence="1">
    <location>
        <begin position="69"/>
        <end position="78"/>
    </location>
</feature>
<feature type="region of interest" description="Disordered" evidence="1">
    <location>
        <begin position="67"/>
        <end position="105"/>
    </location>
</feature>
<dbReference type="EMBL" id="CP000667">
    <property type="protein sequence ID" value="ABP55591.1"/>
    <property type="molecule type" value="Genomic_DNA"/>
</dbReference>
<dbReference type="InterPro" id="IPR011048">
    <property type="entry name" value="Haem_d1_sf"/>
</dbReference>
<keyword evidence="4" id="KW-1185">Reference proteome</keyword>
<dbReference type="SUPFAM" id="SSF51004">
    <property type="entry name" value="C-terminal (heme d1) domain of cytochrome cd1-nitrite reductase"/>
    <property type="match status" value="1"/>
</dbReference>
<feature type="compositionally biased region" description="Pro residues" evidence="1">
    <location>
        <begin position="79"/>
        <end position="88"/>
    </location>
</feature>
<dbReference type="AlphaFoldDB" id="A4X9L7"/>
<accession>A4X9L7</accession>
<sequence length="373" mass="39968">MKHDRLRLDLADLAEEVNTADLHDRVLHTSRRLVIQRAIVTSAAVLALFGATGTALAVIPRADGPAPLPADSPSVTVSPSPPADPSPSPSLSSSPPAEQPGLPGTRYYLSFGDEATVHAVQGDAHNVVTRFPLSDDDLCPGNTLTVSPDGRWVAYVKGSSTDRHSGELLVGALGEPGERPVMTSVLSDVNCLGSRALLWNGNDLLGVRLADTRFVLLDVAAKEPVAGSPRMENVEGWSADGRWLAAQEDGTRYVTDGQQVRKYDYTPPADEALKWDGWAVRSISTDGRYVAVGWHGTDPSRQDDSFDVVDTTTGATVPLPGEGEIRSILFTADDKVLVRRANGISVLDSSFEPLATVVEPVEFQRLDLLAYRV</sequence>
<gene>
    <name evidence="3" type="ordered locus">Strop_3157</name>
</gene>